<reference evidence="3" key="1">
    <citation type="submission" date="2016-12" db="EMBL/GenBank/DDBJ databases">
        <authorList>
            <person name="Rodrigo-Torres L."/>
            <person name="Arahal R.D."/>
            <person name="Lucena T."/>
        </authorList>
    </citation>
    <scope>NUCLEOTIDE SEQUENCE [LARGE SCALE GENOMIC DNA]</scope>
</reference>
<dbReference type="RefSeq" id="WP_073579379.1">
    <property type="nucleotide sequence ID" value="NZ_AP024898.1"/>
</dbReference>
<dbReference type="OrthoDB" id="6307645at2"/>
<evidence type="ECO:0000256" key="1">
    <source>
        <dbReference type="SAM" id="MobiDB-lite"/>
    </source>
</evidence>
<sequence>MDKDEKEILGYVKCTTPGCDQPMAVTRCSGKRANFLMGRCECCGTEQRSRKPVQDYLSGYKPLEELDRIPEKAIPQERQPEEKPETVEGELICKDEPNHSDVSKCVVIGGLLGGIFGGLFRLARAVA</sequence>
<protein>
    <submittedName>
        <fullName evidence="2">Uncharacterized protein</fullName>
    </submittedName>
</protein>
<organism evidence="2 3">
    <name type="scientific">Vibrio quintilis</name>
    <dbReference type="NCBI Taxonomy" id="1117707"/>
    <lineage>
        <taxon>Bacteria</taxon>
        <taxon>Pseudomonadati</taxon>
        <taxon>Pseudomonadota</taxon>
        <taxon>Gammaproteobacteria</taxon>
        <taxon>Vibrionales</taxon>
        <taxon>Vibrionaceae</taxon>
        <taxon>Vibrio</taxon>
    </lineage>
</organism>
<gene>
    <name evidence="2" type="ORF">VQ7734_00183</name>
</gene>
<dbReference type="EMBL" id="FRFG01000003">
    <property type="protein sequence ID" value="SHO54469.1"/>
    <property type="molecule type" value="Genomic_DNA"/>
</dbReference>
<evidence type="ECO:0000313" key="3">
    <source>
        <dbReference type="Proteomes" id="UP000184600"/>
    </source>
</evidence>
<dbReference type="Proteomes" id="UP000184600">
    <property type="component" value="Unassembled WGS sequence"/>
</dbReference>
<name>A0A1M7YPD4_9VIBR</name>
<accession>A0A1M7YPD4</accession>
<dbReference type="STRING" id="1117707.VQ7734_00183"/>
<proteinExistence type="predicted"/>
<evidence type="ECO:0000313" key="2">
    <source>
        <dbReference type="EMBL" id="SHO54469.1"/>
    </source>
</evidence>
<feature type="region of interest" description="Disordered" evidence="1">
    <location>
        <begin position="73"/>
        <end position="93"/>
    </location>
</feature>
<keyword evidence="3" id="KW-1185">Reference proteome</keyword>
<dbReference type="AlphaFoldDB" id="A0A1M7YPD4"/>